<dbReference type="EMBL" id="LNYU01000081">
    <property type="protein sequence ID" value="KTD56747.1"/>
    <property type="molecule type" value="Genomic_DNA"/>
</dbReference>
<dbReference type="InterPro" id="IPR011009">
    <property type="entry name" value="Kinase-like_dom_sf"/>
</dbReference>
<organism evidence="2 3">
    <name type="scientific">Legionella santicrucis</name>
    <dbReference type="NCBI Taxonomy" id="45074"/>
    <lineage>
        <taxon>Bacteria</taxon>
        <taxon>Pseudomonadati</taxon>
        <taxon>Pseudomonadota</taxon>
        <taxon>Gammaproteobacteria</taxon>
        <taxon>Legionellales</taxon>
        <taxon>Legionellaceae</taxon>
        <taxon>Legionella</taxon>
    </lineage>
</organism>
<gene>
    <name evidence="2" type="ORF">Lsan_2907</name>
</gene>
<dbReference type="SUPFAM" id="SSF56112">
    <property type="entry name" value="Protein kinase-like (PK-like)"/>
    <property type="match status" value="1"/>
</dbReference>
<proteinExistence type="predicted"/>
<sequence>MNDFISLYKQRLNLPNATFLRIEHEDALVAIVYKIICADYNIFILKICPRAQDYLREVFFLKQLSALLPVPRLIEEVPPEQGIAGAILMDYLPGNILKKADLTDKLAYEAGECLAKIHQNSVESYGDLTQPQDLSNRPEVHFAQKFEEGFSECCLNLPQDLLKKSRQYFDSHLALLDSVDGPCIIHRDFRPGNIIVLDGKLQGIIDWASARASFAEEDFCPLELGEWSNHPSIMRSFLAGYANVRSVPEYNDIMPLLRLSRCFATIGFTVKNNTWNSSNVQIYLNNRRFLEKFF</sequence>
<feature type="domain" description="Aminoglycoside phosphotransferase" evidence="1">
    <location>
        <begin position="43"/>
        <end position="219"/>
    </location>
</feature>
<dbReference type="PATRIC" id="fig|45074.5.peg.3123"/>
<dbReference type="STRING" id="45074.Lsan_2907"/>
<evidence type="ECO:0000313" key="3">
    <source>
        <dbReference type="Proteomes" id="UP000054703"/>
    </source>
</evidence>
<dbReference type="PANTHER" id="PTHR21310">
    <property type="entry name" value="AMINOGLYCOSIDE PHOSPHOTRANSFERASE-RELATED-RELATED"/>
    <property type="match status" value="1"/>
</dbReference>
<comment type="caution">
    <text evidence="2">The sequence shown here is derived from an EMBL/GenBank/DDBJ whole genome shotgun (WGS) entry which is preliminary data.</text>
</comment>
<evidence type="ECO:0000313" key="2">
    <source>
        <dbReference type="EMBL" id="KTD56747.1"/>
    </source>
</evidence>
<dbReference type="InterPro" id="IPR051678">
    <property type="entry name" value="AGP_Transferase"/>
</dbReference>
<dbReference type="Pfam" id="PF01636">
    <property type="entry name" value="APH"/>
    <property type="match status" value="1"/>
</dbReference>
<keyword evidence="2" id="KW-0808">Transferase</keyword>
<protein>
    <submittedName>
        <fullName evidence="2">Phosphotransferase enzyme family protein</fullName>
    </submittedName>
</protein>
<dbReference type="GO" id="GO:0016740">
    <property type="term" value="F:transferase activity"/>
    <property type="evidence" value="ECO:0007669"/>
    <property type="project" value="UniProtKB-KW"/>
</dbReference>
<dbReference type="RefSeq" id="WP_058514870.1">
    <property type="nucleotide sequence ID" value="NZ_CAAAIH010000044.1"/>
</dbReference>
<dbReference type="OrthoDB" id="9799092at2"/>
<keyword evidence="3" id="KW-1185">Reference proteome</keyword>
<dbReference type="Proteomes" id="UP000054703">
    <property type="component" value="Unassembled WGS sequence"/>
</dbReference>
<dbReference type="Gene3D" id="3.90.1200.10">
    <property type="match status" value="1"/>
</dbReference>
<accession>A0A0W0YIU2</accession>
<evidence type="ECO:0000259" key="1">
    <source>
        <dbReference type="Pfam" id="PF01636"/>
    </source>
</evidence>
<name>A0A0W0YIU2_9GAMM</name>
<reference evidence="2 3" key="1">
    <citation type="submission" date="2015-11" db="EMBL/GenBank/DDBJ databases">
        <title>Genomic analysis of 38 Legionella species identifies large and diverse effector repertoires.</title>
        <authorList>
            <person name="Burstein D."/>
            <person name="Amaro F."/>
            <person name="Zusman T."/>
            <person name="Lifshitz Z."/>
            <person name="Cohen O."/>
            <person name="Gilbert J.A."/>
            <person name="Pupko T."/>
            <person name="Shuman H.A."/>
            <person name="Segal G."/>
        </authorList>
    </citation>
    <scope>NUCLEOTIDE SEQUENCE [LARGE SCALE GENOMIC DNA]</scope>
    <source>
        <strain evidence="2 3">SC-63-C7</strain>
    </source>
</reference>
<dbReference type="AlphaFoldDB" id="A0A0W0YIU2"/>
<dbReference type="InterPro" id="IPR002575">
    <property type="entry name" value="Aminoglycoside_PTrfase"/>
</dbReference>